<evidence type="ECO:0000256" key="1">
    <source>
        <dbReference type="SAM" id="Phobius"/>
    </source>
</evidence>
<proteinExistence type="predicted"/>
<reference evidence="5 6" key="1">
    <citation type="submission" date="2016-03" db="EMBL/GenBank/DDBJ databases">
        <authorList>
            <person name="Ploux O."/>
        </authorList>
    </citation>
    <scope>NUCLEOTIDE SEQUENCE [LARGE SCALE GENOMIC DNA]</scope>
    <source>
        <strain evidence="3 6">R-45363</strain>
        <strain evidence="4 5">R-45371</strain>
    </source>
</reference>
<feature type="transmembrane region" description="Helical" evidence="1">
    <location>
        <begin position="214"/>
        <end position="233"/>
    </location>
</feature>
<dbReference type="EMBL" id="LUUG01000073">
    <property type="protein sequence ID" value="OAI04232.1"/>
    <property type="molecule type" value="Genomic_DNA"/>
</dbReference>
<evidence type="ECO:0000313" key="3">
    <source>
        <dbReference type="EMBL" id="OAI04232.1"/>
    </source>
</evidence>
<evidence type="ECO:0000313" key="5">
    <source>
        <dbReference type="Proteomes" id="UP000077763"/>
    </source>
</evidence>
<evidence type="ECO:0000313" key="6">
    <source>
        <dbReference type="Proteomes" id="UP000078090"/>
    </source>
</evidence>
<evidence type="ECO:0008006" key="7">
    <source>
        <dbReference type="Google" id="ProtNLM"/>
    </source>
</evidence>
<dbReference type="OrthoDB" id="5573703at2"/>
<sequence>MKSFVLSKSFVAAGVLLLSSTQVFASPISLDFNRVTSNSSQNVASQLSVDVFNQADAFSILNQSIGANDVLFTFKNAVGIASNIAEIYFDDSNFLLSQYAPFLQLGGTTDFGTTLNPNNLPAGNSLVTPFVATSGFGADVNPGNPSKGINASNDLLGIRIALQTGVSFLDLAHGLQDEALRIGLHVRSIGTDGESDSFVSDGDTAGGGGLGSPVPLPAAAWMFLTGLVGFLGLQRRRAAV</sequence>
<feature type="signal peptide" evidence="2">
    <location>
        <begin position="1"/>
        <end position="25"/>
    </location>
</feature>
<dbReference type="EMBL" id="LUUH01000047">
    <property type="protein sequence ID" value="OAI04937.1"/>
    <property type="molecule type" value="Genomic_DNA"/>
</dbReference>
<keyword evidence="1" id="KW-0472">Membrane</keyword>
<organism evidence="3 6">
    <name type="scientific">Methylomonas methanica</name>
    <dbReference type="NCBI Taxonomy" id="421"/>
    <lineage>
        <taxon>Bacteria</taxon>
        <taxon>Pseudomonadati</taxon>
        <taxon>Pseudomonadota</taxon>
        <taxon>Gammaproteobacteria</taxon>
        <taxon>Methylococcales</taxon>
        <taxon>Methylococcaceae</taxon>
        <taxon>Methylomonas</taxon>
    </lineage>
</organism>
<dbReference type="RefSeq" id="WP_064008813.1">
    <property type="nucleotide sequence ID" value="NZ_LUUG01000073.1"/>
</dbReference>
<keyword evidence="2" id="KW-0732">Signal</keyword>
<comment type="caution">
    <text evidence="3">The sequence shown here is derived from an EMBL/GenBank/DDBJ whole genome shotgun (WGS) entry which is preliminary data.</text>
</comment>
<keyword evidence="1" id="KW-1133">Transmembrane helix</keyword>
<dbReference type="AlphaFoldDB" id="A0A177MEY7"/>
<name>A0A177MEY7_METMH</name>
<accession>A0A177MEY7</accession>
<feature type="chain" id="PRO_5013479436" description="Secreted protein" evidence="2">
    <location>
        <begin position="26"/>
        <end position="240"/>
    </location>
</feature>
<gene>
    <name evidence="3" type="ORF">A1332_14790</name>
    <name evidence="4" type="ORF">A1353_12175</name>
</gene>
<evidence type="ECO:0000256" key="2">
    <source>
        <dbReference type="SAM" id="SignalP"/>
    </source>
</evidence>
<dbReference type="Proteomes" id="UP000077763">
    <property type="component" value="Unassembled WGS sequence"/>
</dbReference>
<dbReference type="Proteomes" id="UP000078090">
    <property type="component" value="Unassembled WGS sequence"/>
</dbReference>
<protein>
    <recommendedName>
        <fullName evidence="7">Secreted protein</fullName>
    </recommendedName>
</protein>
<evidence type="ECO:0000313" key="4">
    <source>
        <dbReference type="EMBL" id="OAI04937.1"/>
    </source>
</evidence>
<keyword evidence="1" id="KW-0812">Transmembrane</keyword>